<dbReference type="InterPro" id="IPR003439">
    <property type="entry name" value="ABC_transporter-like_ATP-bd"/>
</dbReference>
<gene>
    <name evidence="10" type="ORF">SEMRO_761_G198570.1</name>
</gene>
<evidence type="ECO:0000256" key="7">
    <source>
        <dbReference type="ARBA" id="ARBA00023136"/>
    </source>
</evidence>
<evidence type="ECO:0000256" key="2">
    <source>
        <dbReference type="ARBA" id="ARBA00022448"/>
    </source>
</evidence>
<dbReference type="Pfam" id="PF19055">
    <property type="entry name" value="ABC2_membrane_7"/>
    <property type="match status" value="1"/>
</dbReference>
<evidence type="ECO:0000256" key="4">
    <source>
        <dbReference type="ARBA" id="ARBA00022741"/>
    </source>
</evidence>
<dbReference type="Proteomes" id="UP001153069">
    <property type="component" value="Unassembled WGS sequence"/>
</dbReference>
<comment type="subcellular location">
    <subcellularLocation>
        <location evidence="1">Membrane</location>
        <topology evidence="1">Multi-pass membrane protein</topology>
    </subcellularLocation>
</comment>
<dbReference type="SMART" id="SM00382">
    <property type="entry name" value="AAA"/>
    <property type="match status" value="1"/>
</dbReference>
<dbReference type="PANTHER" id="PTHR48041:SF139">
    <property type="entry name" value="PROTEIN SCARLET"/>
    <property type="match status" value="1"/>
</dbReference>
<dbReference type="GO" id="GO:0005524">
    <property type="term" value="F:ATP binding"/>
    <property type="evidence" value="ECO:0007669"/>
    <property type="project" value="UniProtKB-KW"/>
</dbReference>
<proteinExistence type="predicted"/>
<accession>A0A9N8HI72</accession>
<dbReference type="GO" id="GO:0016887">
    <property type="term" value="F:ATP hydrolysis activity"/>
    <property type="evidence" value="ECO:0007669"/>
    <property type="project" value="InterPro"/>
</dbReference>
<feature type="transmembrane region" description="Helical" evidence="8">
    <location>
        <begin position="388"/>
        <end position="409"/>
    </location>
</feature>
<comment type="caution">
    <text evidence="10">The sequence shown here is derived from an EMBL/GenBank/DDBJ whole genome shotgun (WGS) entry which is preliminary data.</text>
</comment>
<feature type="transmembrane region" description="Helical" evidence="8">
    <location>
        <begin position="502"/>
        <end position="527"/>
    </location>
</feature>
<evidence type="ECO:0000256" key="5">
    <source>
        <dbReference type="ARBA" id="ARBA00022840"/>
    </source>
</evidence>
<dbReference type="PROSITE" id="PS50893">
    <property type="entry name" value="ABC_TRANSPORTER_2"/>
    <property type="match status" value="1"/>
</dbReference>
<evidence type="ECO:0000256" key="1">
    <source>
        <dbReference type="ARBA" id="ARBA00004141"/>
    </source>
</evidence>
<dbReference type="EMBL" id="CAICTM010000760">
    <property type="protein sequence ID" value="CAB9516113.1"/>
    <property type="molecule type" value="Genomic_DNA"/>
</dbReference>
<evidence type="ECO:0000256" key="3">
    <source>
        <dbReference type="ARBA" id="ARBA00022692"/>
    </source>
</evidence>
<evidence type="ECO:0000256" key="8">
    <source>
        <dbReference type="SAM" id="Phobius"/>
    </source>
</evidence>
<keyword evidence="7 8" id="KW-0472">Membrane</keyword>
<evidence type="ECO:0000256" key="6">
    <source>
        <dbReference type="ARBA" id="ARBA00022989"/>
    </source>
</evidence>
<evidence type="ECO:0000259" key="9">
    <source>
        <dbReference type="PROSITE" id="PS50893"/>
    </source>
</evidence>
<dbReference type="Pfam" id="PF00005">
    <property type="entry name" value="ABC_tran"/>
    <property type="match status" value="1"/>
</dbReference>
<keyword evidence="2" id="KW-0813">Transport</keyword>
<evidence type="ECO:0000313" key="10">
    <source>
        <dbReference type="EMBL" id="CAB9516113.1"/>
    </source>
</evidence>
<sequence>MTISKKEMSGEVDVDELMEAMESNNTNVDKNIISVRPQETVATTSDSSSKDAYSLVGQDLVWSGVGLRLLEKKNGGDTKLHILKDVWGKAEAGKTTAIMGASGAGKTSLFQTLAGRIPSSGKLRSEGDIFLGGARFDPTQRDQRKLIAYVSQEDALQESSTPREAIYFSARLRLPKRVSDEECTEIVNAILTELGLDDAADTLIGGGFNKGISGGEKRRVSIGVELVAKPTLIFLDEPTSGLDSFAAAQVMKLLSRVAHHGSTVLFTIHQPSSNIFGTFDRLILLNKGRVMHQGEVANLARDFEQYGYPVPNQYNPADWVIDIAQGITLEELEKAHFFASAPDNLLLAARKEDAAETVETPQDEHVSMWTEFVMLQNREMADLRRNPAFIVISIVVTGILSLIFGVIFFDIGRQDRSEYTVIQSQLGAVVNVLISTMMGQSNPAMLTFSKDRPVFLREFSTDHYTVIPYFLSKLWREMFNTLIATLSQALVIYWMMGFQMSFGQLFAITYALSLTATAVAVMLGACFDDVQNALTLFTLVVVPQFFFSGLFIAIELIPSWVSWAQYVCSLTYAARLGFAYEFADCEPGDAAANCAAVLAANNVDKDSTWWYWLALLGLFVMFRGFGALILRYKATY</sequence>
<dbReference type="InterPro" id="IPR003593">
    <property type="entry name" value="AAA+_ATPase"/>
</dbReference>
<dbReference type="InterPro" id="IPR013525">
    <property type="entry name" value="ABC2_TM"/>
</dbReference>
<dbReference type="AlphaFoldDB" id="A0A9N8HI72"/>
<dbReference type="GO" id="GO:0140359">
    <property type="term" value="F:ABC-type transporter activity"/>
    <property type="evidence" value="ECO:0007669"/>
    <property type="project" value="InterPro"/>
</dbReference>
<dbReference type="GO" id="GO:0016020">
    <property type="term" value="C:membrane"/>
    <property type="evidence" value="ECO:0007669"/>
    <property type="project" value="UniProtKB-SubCell"/>
</dbReference>
<feature type="transmembrane region" description="Helical" evidence="8">
    <location>
        <begin position="478"/>
        <end position="496"/>
    </location>
</feature>
<dbReference type="Gene3D" id="3.40.50.300">
    <property type="entry name" value="P-loop containing nucleotide triphosphate hydrolases"/>
    <property type="match status" value="1"/>
</dbReference>
<name>A0A9N8HI72_9STRA</name>
<dbReference type="InterPro" id="IPR043926">
    <property type="entry name" value="ABCG_dom"/>
</dbReference>
<keyword evidence="11" id="KW-1185">Reference proteome</keyword>
<dbReference type="InterPro" id="IPR027417">
    <property type="entry name" value="P-loop_NTPase"/>
</dbReference>
<dbReference type="SUPFAM" id="SSF52540">
    <property type="entry name" value="P-loop containing nucleoside triphosphate hydrolases"/>
    <property type="match status" value="1"/>
</dbReference>
<evidence type="ECO:0000313" key="11">
    <source>
        <dbReference type="Proteomes" id="UP001153069"/>
    </source>
</evidence>
<dbReference type="PROSITE" id="PS00211">
    <property type="entry name" value="ABC_TRANSPORTER_1"/>
    <property type="match status" value="1"/>
</dbReference>
<feature type="domain" description="ABC transporter" evidence="9">
    <location>
        <begin position="67"/>
        <end position="312"/>
    </location>
</feature>
<dbReference type="Pfam" id="PF01061">
    <property type="entry name" value="ABC2_membrane"/>
    <property type="match status" value="1"/>
</dbReference>
<keyword evidence="6 8" id="KW-1133">Transmembrane helix</keyword>
<dbReference type="PANTHER" id="PTHR48041">
    <property type="entry name" value="ABC TRANSPORTER G FAMILY MEMBER 28"/>
    <property type="match status" value="1"/>
</dbReference>
<reference evidence="10" key="1">
    <citation type="submission" date="2020-06" db="EMBL/GenBank/DDBJ databases">
        <authorList>
            <consortium name="Plant Systems Biology data submission"/>
        </authorList>
    </citation>
    <scope>NUCLEOTIDE SEQUENCE</scope>
    <source>
        <strain evidence="10">D6</strain>
    </source>
</reference>
<keyword evidence="5" id="KW-0067">ATP-binding</keyword>
<keyword evidence="4" id="KW-0547">Nucleotide-binding</keyword>
<feature type="transmembrane region" description="Helical" evidence="8">
    <location>
        <begin position="609"/>
        <end position="630"/>
    </location>
</feature>
<keyword evidence="3 8" id="KW-0812">Transmembrane</keyword>
<protein>
    <submittedName>
        <fullName evidence="10">White-brown complex homolog protein 30</fullName>
    </submittedName>
</protein>
<organism evidence="10 11">
    <name type="scientific">Seminavis robusta</name>
    <dbReference type="NCBI Taxonomy" id="568900"/>
    <lineage>
        <taxon>Eukaryota</taxon>
        <taxon>Sar</taxon>
        <taxon>Stramenopiles</taxon>
        <taxon>Ochrophyta</taxon>
        <taxon>Bacillariophyta</taxon>
        <taxon>Bacillariophyceae</taxon>
        <taxon>Bacillariophycidae</taxon>
        <taxon>Naviculales</taxon>
        <taxon>Naviculaceae</taxon>
        <taxon>Seminavis</taxon>
    </lineage>
</organism>
<dbReference type="InterPro" id="IPR017871">
    <property type="entry name" value="ABC_transporter-like_CS"/>
</dbReference>
<dbReference type="InterPro" id="IPR050352">
    <property type="entry name" value="ABCG_transporters"/>
</dbReference>
<dbReference type="OrthoDB" id="190880at2759"/>
<feature type="transmembrane region" description="Helical" evidence="8">
    <location>
        <begin position="534"/>
        <end position="554"/>
    </location>
</feature>